<dbReference type="SUPFAM" id="SSF53098">
    <property type="entry name" value="Ribonuclease H-like"/>
    <property type="match status" value="1"/>
</dbReference>
<accession>A0AA43TQ49</accession>
<dbReference type="GO" id="GO:0005739">
    <property type="term" value="C:mitochondrion"/>
    <property type="evidence" value="ECO:0007669"/>
    <property type="project" value="TreeGrafter"/>
</dbReference>
<organism evidence="3 4">
    <name type="scientific">Ramalina farinacea</name>
    <dbReference type="NCBI Taxonomy" id="258253"/>
    <lineage>
        <taxon>Eukaryota</taxon>
        <taxon>Fungi</taxon>
        <taxon>Dikarya</taxon>
        <taxon>Ascomycota</taxon>
        <taxon>Pezizomycotina</taxon>
        <taxon>Lecanoromycetes</taxon>
        <taxon>OSLEUM clade</taxon>
        <taxon>Lecanoromycetidae</taxon>
        <taxon>Lecanorales</taxon>
        <taxon>Lecanorineae</taxon>
        <taxon>Ramalinaceae</taxon>
        <taxon>Ramalina</taxon>
    </lineage>
</organism>
<dbReference type="GO" id="GO:0000403">
    <property type="term" value="F:Y-form DNA binding"/>
    <property type="evidence" value="ECO:0007669"/>
    <property type="project" value="TreeGrafter"/>
</dbReference>
<reference evidence="3" key="1">
    <citation type="journal article" date="2023" name="Genome Biol. Evol.">
        <title>First Whole Genome Sequence and Flow Cytometry Genome Size Data for the Lichen-Forming Fungus Ramalina farinacea (Ascomycota).</title>
        <authorList>
            <person name="Llewellyn T."/>
            <person name="Mian S."/>
            <person name="Hill R."/>
            <person name="Leitch I.J."/>
            <person name="Gaya E."/>
        </authorList>
    </citation>
    <scope>NUCLEOTIDE SEQUENCE</scope>
    <source>
        <strain evidence="3">LIQ254RAFAR</strain>
    </source>
</reference>
<evidence type="ECO:0000256" key="1">
    <source>
        <dbReference type="SAM" id="MobiDB-lite"/>
    </source>
</evidence>
<dbReference type="EMBL" id="JAPUFD010000005">
    <property type="protein sequence ID" value="MDI1487216.1"/>
    <property type="molecule type" value="Genomic_DNA"/>
</dbReference>
<dbReference type="GO" id="GO:0070336">
    <property type="term" value="F:flap-structured DNA binding"/>
    <property type="evidence" value="ECO:0007669"/>
    <property type="project" value="TreeGrafter"/>
</dbReference>
<dbReference type="Pfam" id="PF09159">
    <property type="entry name" value="Ydc2-catalyt"/>
    <property type="match status" value="1"/>
</dbReference>
<dbReference type="InterPro" id="IPR036397">
    <property type="entry name" value="RNaseH_sf"/>
</dbReference>
<evidence type="ECO:0000259" key="2">
    <source>
        <dbReference type="Pfam" id="PF09159"/>
    </source>
</evidence>
<sequence length="329" mass="36623">MSLRWLAHLKGVELRTLATSIGINSSGTKAALTASLETQIPRAALLLSHDTPESTLSKGRFKGKARANVLSIDMGIRNFCYSRFLVPESTHIPPQLVQWERKDIGESPKTIDSAAVKESFEPHVYAALAYDVLDRIFQEGHPSHVLIERQRFRSMGAAAVQEWTLRVNMFEAMLYAVLETLKRQGRWDGDVYGVSPARVAQFWVGGEEVVTKASRKKQKKDDEPGEKTVKTSKSKQTKALKMQLVGKWLRDSSKFSVNGQAQESAVKYQNVQTGKEKQSTFGKLDDLADSVLQGLAWLEWEANRQLISEKGMDALPELQKASRSSSGTG</sequence>
<dbReference type="InterPro" id="IPR039197">
    <property type="entry name" value="Mrs1/Cce1"/>
</dbReference>
<gene>
    <name evidence="3" type="ORF">OHK93_006485</name>
</gene>
<dbReference type="InterPro" id="IPR012337">
    <property type="entry name" value="RNaseH-like_sf"/>
</dbReference>
<evidence type="ECO:0000313" key="3">
    <source>
        <dbReference type="EMBL" id="MDI1487216.1"/>
    </source>
</evidence>
<dbReference type="GO" id="GO:0004520">
    <property type="term" value="F:DNA endonuclease activity"/>
    <property type="evidence" value="ECO:0007669"/>
    <property type="project" value="TreeGrafter"/>
</dbReference>
<dbReference type="InterPro" id="IPR015242">
    <property type="entry name" value="Ydc2_cat"/>
</dbReference>
<dbReference type="Gene3D" id="3.30.420.10">
    <property type="entry name" value="Ribonuclease H-like superfamily/Ribonuclease H"/>
    <property type="match status" value="1"/>
</dbReference>
<proteinExistence type="predicted"/>
<dbReference type="Proteomes" id="UP001161017">
    <property type="component" value="Unassembled WGS sequence"/>
</dbReference>
<dbReference type="AlphaFoldDB" id="A0AA43TQ49"/>
<feature type="domain" description="Mitochondrial resolvase Ydc2 catalytic" evidence="2">
    <location>
        <begin position="69"/>
        <end position="305"/>
    </location>
</feature>
<feature type="compositionally biased region" description="Basic and acidic residues" evidence="1">
    <location>
        <begin position="219"/>
        <end position="229"/>
    </location>
</feature>
<dbReference type="GO" id="GO:0000402">
    <property type="term" value="F:crossed form four-way junction DNA binding"/>
    <property type="evidence" value="ECO:0007669"/>
    <property type="project" value="TreeGrafter"/>
</dbReference>
<feature type="region of interest" description="Disordered" evidence="1">
    <location>
        <begin position="214"/>
        <end position="237"/>
    </location>
</feature>
<dbReference type="PANTHER" id="PTHR28072">
    <property type="entry name" value="CRUCIFORM CUTTING ENDONUCLEASE 1, MITOCHONDRIAL-RELATED"/>
    <property type="match status" value="1"/>
</dbReference>
<dbReference type="CDD" id="cd16963">
    <property type="entry name" value="CCE1"/>
    <property type="match status" value="1"/>
</dbReference>
<comment type="caution">
    <text evidence="3">The sequence shown here is derived from an EMBL/GenBank/DDBJ whole genome shotgun (WGS) entry which is preliminary data.</text>
</comment>
<dbReference type="PANTHER" id="PTHR28072:SF1">
    <property type="entry name" value="CRUCIFORM CUTTING ENDONUCLEASE 1, MITOCHONDRIAL-RELATED"/>
    <property type="match status" value="1"/>
</dbReference>
<keyword evidence="4" id="KW-1185">Reference proteome</keyword>
<name>A0AA43TQ49_9LECA</name>
<protein>
    <recommendedName>
        <fullName evidence="2">Mitochondrial resolvase Ydc2 catalytic domain-containing protein</fullName>
    </recommendedName>
</protein>
<evidence type="ECO:0000313" key="4">
    <source>
        <dbReference type="Proteomes" id="UP001161017"/>
    </source>
</evidence>